<dbReference type="Proteomes" id="UP000001811">
    <property type="component" value="Chromosome 15"/>
</dbReference>
<name>G1TQM2_RABIT</name>
<organism evidence="1 2">
    <name type="scientific">Oryctolagus cuniculus</name>
    <name type="common">Rabbit</name>
    <dbReference type="NCBI Taxonomy" id="9986"/>
    <lineage>
        <taxon>Eukaryota</taxon>
        <taxon>Metazoa</taxon>
        <taxon>Chordata</taxon>
        <taxon>Craniata</taxon>
        <taxon>Vertebrata</taxon>
        <taxon>Euteleostomi</taxon>
        <taxon>Mammalia</taxon>
        <taxon>Eutheria</taxon>
        <taxon>Euarchontoglires</taxon>
        <taxon>Glires</taxon>
        <taxon>Lagomorpha</taxon>
        <taxon>Leporidae</taxon>
        <taxon>Oryctolagus</taxon>
    </lineage>
</organism>
<protein>
    <submittedName>
        <fullName evidence="1">Uncharacterized protein</fullName>
    </submittedName>
</protein>
<proteinExistence type="predicted"/>
<dbReference type="Bgee" id="ENSOCUG00000024721">
    <property type="expression patterns" value="Expressed in ovary and 6 other cell types or tissues"/>
</dbReference>
<dbReference type="EMBL" id="AAGW02053670">
    <property type="status" value="NOT_ANNOTATED_CDS"/>
    <property type="molecule type" value="Genomic_DNA"/>
</dbReference>
<evidence type="ECO:0000313" key="2">
    <source>
        <dbReference type="Proteomes" id="UP000001811"/>
    </source>
</evidence>
<dbReference type="InParanoid" id="G1TQM2"/>
<reference evidence="1" key="3">
    <citation type="submission" date="2025-09" db="UniProtKB">
        <authorList>
            <consortium name="Ensembl"/>
        </authorList>
    </citation>
    <scope>IDENTIFICATION</scope>
    <source>
        <strain evidence="1">Thorbecke</strain>
    </source>
</reference>
<dbReference type="PaxDb" id="9986-ENSOCUP00000019317"/>
<sequence>MPEGPLVRKFHQLVSPFGGQRWSRQGAAARSYTHVTFNLWLQDTQAGPLFGQWQLSGVL</sequence>
<dbReference type="AlphaFoldDB" id="G1TQM2"/>
<reference evidence="1 2" key="1">
    <citation type="journal article" date="2011" name="Nature">
        <title>A high-resolution map of human evolutionary constraint using 29 mammals.</title>
        <authorList>
            <person name="Lindblad-Toh K."/>
            <person name="Garber M."/>
            <person name="Zuk O."/>
            <person name="Lin M.F."/>
            <person name="Parker B.J."/>
            <person name="Washietl S."/>
            <person name="Kheradpour P."/>
            <person name="Ernst J."/>
            <person name="Jordan G."/>
            <person name="Mauceli E."/>
            <person name="Ward L.D."/>
            <person name="Lowe C.B."/>
            <person name="Holloway A.K."/>
            <person name="Clamp M."/>
            <person name="Gnerre S."/>
            <person name="Alfoldi J."/>
            <person name="Beal K."/>
            <person name="Chang J."/>
            <person name="Clawson H."/>
            <person name="Cuff J."/>
            <person name="Di Palma F."/>
            <person name="Fitzgerald S."/>
            <person name="Flicek P."/>
            <person name="Guttman M."/>
            <person name="Hubisz M.J."/>
            <person name="Jaffe D.B."/>
            <person name="Jungreis I."/>
            <person name="Kent W.J."/>
            <person name="Kostka D."/>
            <person name="Lara M."/>
            <person name="Martins A.L."/>
            <person name="Massingham T."/>
            <person name="Moltke I."/>
            <person name="Raney B.J."/>
            <person name="Rasmussen M.D."/>
            <person name="Robinson J."/>
            <person name="Stark A."/>
            <person name="Vilella A.J."/>
            <person name="Wen J."/>
            <person name="Xie X."/>
            <person name="Zody M.C."/>
            <person name="Baldwin J."/>
            <person name="Bloom T."/>
            <person name="Chin C.W."/>
            <person name="Heiman D."/>
            <person name="Nicol R."/>
            <person name="Nusbaum C."/>
            <person name="Young S."/>
            <person name="Wilkinson J."/>
            <person name="Worley K.C."/>
            <person name="Kovar C.L."/>
            <person name="Muzny D.M."/>
            <person name="Gibbs R.A."/>
            <person name="Cree A."/>
            <person name="Dihn H.H."/>
            <person name="Fowler G."/>
            <person name="Jhangiani S."/>
            <person name="Joshi V."/>
            <person name="Lee S."/>
            <person name="Lewis L.R."/>
            <person name="Nazareth L.V."/>
            <person name="Okwuonu G."/>
            <person name="Santibanez J."/>
            <person name="Warren W.C."/>
            <person name="Mardis E.R."/>
            <person name="Weinstock G.M."/>
            <person name="Wilson R.K."/>
            <person name="Delehaunty K."/>
            <person name="Dooling D."/>
            <person name="Fronik C."/>
            <person name="Fulton L."/>
            <person name="Fulton B."/>
            <person name="Graves T."/>
            <person name="Minx P."/>
            <person name="Sodergren E."/>
            <person name="Birney E."/>
            <person name="Margulies E.H."/>
            <person name="Herrero J."/>
            <person name="Green E.D."/>
            <person name="Haussler D."/>
            <person name="Siepel A."/>
            <person name="Goldman N."/>
            <person name="Pollard K.S."/>
            <person name="Pedersen J.S."/>
            <person name="Lander E.S."/>
            <person name="Kellis M."/>
        </authorList>
    </citation>
    <scope>NUCLEOTIDE SEQUENCE [LARGE SCALE GENOMIC DNA]</scope>
    <source>
        <strain evidence="1 2">Thorbecke inbred</strain>
    </source>
</reference>
<dbReference type="eggNOG" id="ENOG502RIIB">
    <property type="taxonomic scope" value="Eukaryota"/>
</dbReference>
<accession>G1TQM2</accession>
<keyword evidence="2" id="KW-1185">Reference proteome</keyword>
<dbReference type="HOGENOM" id="CLU_072818_0_0_1"/>
<evidence type="ECO:0000313" key="1">
    <source>
        <dbReference type="Ensembl" id="ENSOCUP00000019317.2"/>
    </source>
</evidence>
<dbReference type="Ensembl" id="ENSOCUT00000031406.2">
    <property type="protein sequence ID" value="ENSOCUP00000019317.2"/>
    <property type="gene ID" value="ENSOCUG00000024721.2"/>
</dbReference>
<reference evidence="1" key="2">
    <citation type="submission" date="2025-08" db="UniProtKB">
        <authorList>
            <consortium name="Ensembl"/>
        </authorList>
    </citation>
    <scope>IDENTIFICATION</scope>
    <source>
        <strain evidence="1">Thorbecke</strain>
    </source>
</reference>